<organism evidence="4 5">
    <name type="scientific">Frateuria aurantia (strain ATCC 33424 / DSM 6220 / KCTC 2777 / LMG 1558 / NBRC 3245 / NCIMB 13370)</name>
    <name type="common">Acetobacter aurantius</name>
    <dbReference type="NCBI Taxonomy" id="767434"/>
    <lineage>
        <taxon>Bacteria</taxon>
        <taxon>Pseudomonadati</taxon>
        <taxon>Pseudomonadota</taxon>
        <taxon>Gammaproteobacteria</taxon>
        <taxon>Lysobacterales</taxon>
        <taxon>Rhodanobacteraceae</taxon>
        <taxon>Frateuria</taxon>
    </lineage>
</organism>
<dbReference type="InterPro" id="IPR011042">
    <property type="entry name" value="6-blade_b-propeller_TolB-like"/>
</dbReference>
<dbReference type="Pfam" id="PF03022">
    <property type="entry name" value="MRJP"/>
    <property type="match status" value="1"/>
</dbReference>
<keyword evidence="3" id="KW-0732">Signal</keyword>
<dbReference type="AlphaFoldDB" id="H8L709"/>
<evidence type="ECO:0000256" key="1">
    <source>
        <dbReference type="ARBA" id="ARBA00004613"/>
    </source>
</evidence>
<dbReference type="KEGG" id="fau:Fraau_2574"/>
<comment type="subcellular location">
    <subcellularLocation>
        <location evidence="1">Secreted</location>
    </subcellularLocation>
</comment>
<name>H8L709_FRAAD</name>
<evidence type="ECO:0000256" key="2">
    <source>
        <dbReference type="ARBA" id="ARBA00022525"/>
    </source>
</evidence>
<sequence length="377" mass="40977">MQSVSRKMWALACAMAWLPLAGAISAEVPAGATAPAPLKLAYSSNRIWNAVTVADDGRVFASFPYWGGGADQGPTVAELAPDGKASPYPDADWNGWKRGIDPQHSFVRVNAIRIGPDGHLWVVDSGEASLSTAMPAGSHTARGKLVEIDLRSNKVVRVIDLSAGSTPRTYIDDIRFWKGHAFLTDAGDPGLVVLDLKTGTQRRVLEHIDATTDLRPMVAEGRTLISEGRQTRIHADQLEVSPDGKWLYFQASSGPLYRIAISALLDTSLARKALNRKVQFVYDTPTTGGTVIDGDGNVYVSDVNTLKILKITPQGKASTLVADPRLVWADAMWIDNHGKLWIPAVQLNRTPSFQNGVNKVHYPVAIYTMDLGLKPFR</sequence>
<proteinExistence type="predicted"/>
<dbReference type="GO" id="GO:0005576">
    <property type="term" value="C:extracellular region"/>
    <property type="evidence" value="ECO:0007669"/>
    <property type="project" value="UniProtKB-SubCell"/>
</dbReference>
<dbReference type="RefSeq" id="WP_014403922.1">
    <property type="nucleotide sequence ID" value="NC_017033.1"/>
</dbReference>
<evidence type="ECO:0000256" key="3">
    <source>
        <dbReference type="SAM" id="SignalP"/>
    </source>
</evidence>
<protein>
    <submittedName>
        <fullName evidence="4">Gluconolactonase</fullName>
    </submittedName>
</protein>
<dbReference type="PANTHER" id="PTHR10009">
    <property type="entry name" value="PROTEIN YELLOW-RELATED"/>
    <property type="match status" value="1"/>
</dbReference>
<feature type="chain" id="PRO_5003615006" evidence="3">
    <location>
        <begin position="27"/>
        <end position="377"/>
    </location>
</feature>
<dbReference type="STRING" id="767434.Fraau_2574"/>
<dbReference type="InterPro" id="IPR017996">
    <property type="entry name" value="MRJP/yellow-related"/>
</dbReference>
<dbReference type="PANTHER" id="PTHR10009:SF18">
    <property type="entry name" value="PROTEIN YELLOW-LIKE PROTEIN"/>
    <property type="match status" value="1"/>
</dbReference>
<dbReference type="Proteomes" id="UP000005234">
    <property type="component" value="Chromosome"/>
</dbReference>
<keyword evidence="5" id="KW-1185">Reference proteome</keyword>
<evidence type="ECO:0000313" key="5">
    <source>
        <dbReference type="Proteomes" id="UP000005234"/>
    </source>
</evidence>
<evidence type="ECO:0000313" key="4">
    <source>
        <dbReference type="EMBL" id="AFC86919.1"/>
    </source>
</evidence>
<reference evidence="4" key="1">
    <citation type="submission" date="2012-02" db="EMBL/GenBank/DDBJ databases">
        <title>The complete genome of Frateuria aurantia DSM 6220.</title>
        <authorList>
            <consortium name="US DOE Joint Genome Institute (JGI-PGF)"/>
            <person name="Lucas S."/>
            <person name="Copeland A."/>
            <person name="Lapidus A."/>
            <person name="Glavina del Rio T."/>
            <person name="Dalin E."/>
            <person name="Tice H."/>
            <person name="Bruce D."/>
            <person name="Goodwin L."/>
            <person name="Pitluck S."/>
            <person name="Peters L."/>
            <person name="Ovchinnikova G."/>
            <person name="Teshima H."/>
            <person name="Kyrpides N."/>
            <person name="Mavromatis K."/>
            <person name="Ivanova N."/>
            <person name="Brettin T."/>
            <person name="Detter J.C."/>
            <person name="Han C."/>
            <person name="Larimer F."/>
            <person name="Land M."/>
            <person name="Hauser L."/>
            <person name="Markowitz V."/>
            <person name="Cheng J.-F."/>
            <person name="Hugenholtz P."/>
            <person name="Woyke T."/>
            <person name="Wu D."/>
            <person name="Brambilla E."/>
            <person name="Klenk H.-P."/>
            <person name="Eisen J.A."/>
        </authorList>
    </citation>
    <scope>NUCLEOTIDE SEQUENCE</scope>
    <source>
        <strain evidence="4">DSM 6220</strain>
    </source>
</reference>
<dbReference type="HOGENOM" id="CLU_031076_0_0_6"/>
<accession>H8L709</accession>
<gene>
    <name evidence="4" type="ordered locus">Fraau_2574</name>
</gene>
<dbReference type="Gene3D" id="2.120.10.30">
    <property type="entry name" value="TolB, C-terminal domain"/>
    <property type="match status" value="1"/>
</dbReference>
<feature type="signal peptide" evidence="3">
    <location>
        <begin position="1"/>
        <end position="26"/>
    </location>
</feature>
<dbReference type="EMBL" id="CP003350">
    <property type="protein sequence ID" value="AFC86919.1"/>
    <property type="molecule type" value="Genomic_DNA"/>
</dbReference>
<dbReference type="SUPFAM" id="SSF63829">
    <property type="entry name" value="Calcium-dependent phosphotriesterase"/>
    <property type="match status" value="1"/>
</dbReference>
<dbReference type="eggNOG" id="COG3386">
    <property type="taxonomic scope" value="Bacteria"/>
</dbReference>
<keyword evidence="2" id="KW-0964">Secreted</keyword>